<reference evidence="9" key="1">
    <citation type="submission" date="2016-10" db="EMBL/GenBank/DDBJ databases">
        <title>CRISPR-Cas defence system in Roseofilum reptotaenium: evidence of a bacteriophage-cyanobacterium arms race in the coral black band disease.</title>
        <authorList>
            <person name="Buerger P."/>
            <person name="Wood-Charlson E.M."/>
            <person name="Weynberg K.D."/>
            <person name="Willis B."/>
            <person name="Van Oppen M.J."/>
        </authorList>
    </citation>
    <scope>NUCLEOTIDE SEQUENCE [LARGE SCALE GENOMIC DNA]</scope>
    <source>
        <strain evidence="9">AO1-A</strain>
    </source>
</reference>
<dbReference type="CDD" id="cd06225">
    <property type="entry name" value="HAMP"/>
    <property type="match status" value="1"/>
</dbReference>
<dbReference type="GO" id="GO:0007165">
    <property type="term" value="P:signal transduction"/>
    <property type="evidence" value="ECO:0007669"/>
    <property type="project" value="InterPro"/>
</dbReference>
<sequence length="625" mass="70857">MIKNLSIRYRLPLLIVAPSVLVVGLIAIVLFQKTRQNINTISVELARTTTAHVEDDLRDYLSVPNTINQLNLQSITLGALNLENLPSLELYFWNQIQIFEGVKSLYFSNPQGEFRGATILNSGEVGISIAGQTTDSNVIRYATTSDGRKTEIVHQSANYDPRIRPWYQAALQSNKPIWTDIYQDFSAQELAITAAQVVKDSQGEVLGVLAVDLFFQGINEFLQDLTIGKTGQVLIIDREGFLIASSNPDLIAEAKRHQDRLNIVGSENELISAIAENLINQFGSFFRLESTVNSSLKWNGKHVSFQVKSFRDRLGLDWLIVVIIPEEDFMQQVAIQAWITFVLELLILLSSLGIGLGVSRWVLQPIFQFSEAADQIKSQSFNPQTLENLYQRQDEVGELARVFVDMAVETGDRQQSLQDELNLLNFQVSQSNDNPYELTALKKWQKKASCIRTVYDYHPHLPQLLSQVPYYQRLTPEQLSQLVMEGKIKRVEVGDYICREDQPGDEFYIILTGSVRIFVEKINKPLVTLSSGQSFGELALMLGGNRTATAIAIEETTLFLIDRLNFGKVLHQYPQMAEQIAQDLHRHQTELQERKQLLAEYGLLEDDETDLLQQIKSRMKTLFNL</sequence>
<dbReference type="InterPro" id="IPR000595">
    <property type="entry name" value="cNMP-bd_dom"/>
</dbReference>
<evidence type="ECO:0000256" key="4">
    <source>
        <dbReference type="ARBA" id="ARBA00022989"/>
    </source>
</evidence>
<evidence type="ECO:0000256" key="6">
    <source>
        <dbReference type="SAM" id="Phobius"/>
    </source>
</evidence>
<dbReference type="SUPFAM" id="SSF51206">
    <property type="entry name" value="cAMP-binding domain-like"/>
    <property type="match status" value="1"/>
</dbReference>
<name>A0A1L9QLA9_9CYAN</name>
<dbReference type="GO" id="GO:0005886">
    <property type="term" value="C:plasma membrane"/>
    <property type="evidence" value="ECO:0007669"/>
    <property type="project" value="UniProtKB-SubCell"/>
</dbReference>
<dbReference type="STRING" id="1925591.BI308_21720"/>
<comment type="caution">
    <text evidence="9">The sequence shown here is derived from an EMBL/GenBank/DDBJ whole genome shotgun (WGS) entry which is preliminary data.</text>
</comment>
<dbReference type="Pfam" id="PF02743">
    <property type="entry name" value="dCache_1"/>
    <property type="match status" value="1"/>
</dbReference>
<dbReference type="Proteomes" id="UP000183940">
    <property type="component" value="Unassembled WGS sequence"/>
</dbReference>
<proteinExistence type="predicted"/>
<dbReference type="PANTHER" id="PTHR23011:SF28">
    <property type="entry name" value="CYCLIC NUCLEOTIDE-BINDING DOMAIN CONTAINING PROTEIN"/>
    <property type="match status" value="1"/>
</dbReference>
<dbReference type="EMBL" id="MLAW01000053">
    <property type="protein sequence ID" value="OJJ18984.1"/>
    <property type="molecule type" value="Genomic_DNA"/>
</dbReference>
<organism evidence="9 10">
    <name type="scientific">Roseofilum reptotaenium AO1-A</name>
    <dbReference type="NCBI Taxonomy" id="1925591"/>
    <lineage>
        <taxon>Bacteria</taxon>
        <taxon>Bacillati</taxon>
        <taxon>Cyanobacteriota</taxon>
        <taxon>Cyanophyceae</taxon>
        <taxon>Desertifilales</taxon>
        <taxon>Desertifilaceae</taxon>
        <taxon>Roseofilum</taxon>
    </lineage>
</organism>
<dbReference type="PROSITE" id="PS50885">
    <property type="entry name" value="HAMP"/>
    <property type="match status" value="1"/>
</dbReference>
<dbReference type="InterPro" id="IPR029151">
    <property type="entry name" value="Sensor-like_sf"/>
</dbReference>
<dbReference type="InterPro" id="IPR014710">
    <property type="entry name" value="RmlC-like_jellyroll"/>
</dbReference>
<comment type="subcellular location">
    <subcellularLocation>
        <location evidence="1">Cell membrane</location>
        <topology evidence="1">Multi-pass membrane protein</topology>
    </subcellularLocation>
</comment>
<evidence type="ECO:0000256" key="5">
    <source>
        <dbReference type="ARBA" id="ARBA00023136"/>
    </source>
</evidence>
<feature type="domain" description="Cyclic nucleotide-binding" evidence="7">
    <location>
        <begin position="470"/>
        <end position="587"/>
    </location>
</feature>
<feature type="domain" description="HAMP" evidence="8">
    <location>
        <begin position="360"/>
        <end position="415"/>
    </location>
</feature>
<dbReference type="SUPFAM" id="SSF103190">
    <property type="entry name" value="Sensory domain-like"/>
    <property type="match status" value="1"/>
</dbReference>
<dbReference type="InterPro" id="IPR033479">
    <property type="entry name" value="dCache_1"/>
</dbReference>
<evidence type="ECO:0000313" key="10">
    <source>
        <dbReference type="Proteomes" id="UP000183940"/>
    </source>
</evidence>
<protein>
    <recommendedName>
        <fullName evidence="11">Cyclic nucleotide-binding domain-containing protein</fullName>
    </recommendedName>
</protein>
<dbReference type="InterPro" id="IPR003660">
    <property type="entry name" value="HAMP_dom"/>
</dbReference>
<dbReference type="CDD" id="cd00038">
    <property type="entry name" value="CAP_ED"/>
    <property type="match status" value="1"/>
</dbReference>
<evidence type="ECO:0000256" key="1">
    <source>
        <dbReference type="ARBA" id="ARBA00004651"/>
    </source>
</evidence>
<dbReference type="Gene3D" id="3.30.450.20">
    <property type="entry name" value="PAS domain"/>
    <property type="match status" value="1"/>
</dbReference>
<evidence type="ECO:0000256" key="2">
    <source>
        <dbReference type="ARBA" id="ARBA00022475"/>
    </source>
</evidence>
<evidence type="ECO:0000313" key="9">
    <source>
        <dbReference type="EMBL" id="OJJ18984.1"/>
    </source>
</evidence>
<keyword evidence="2" id="KW-1003">Cell membrane</keyword>
<dbReference type="AlphaFoldDB" id="A0A1L9QLA9"/>
<keyword evidence="4 6" id="KW-1133">Transmembrane helix</keyword>
<gene>
    <name evidence="9" type="ORF">BI308_21720</name>
</gene>
<evidence type="ECO:0008006" key="11">
    <source>
        <dbReference type="Google" id="ProtNLM"/>
    </source>
</evidence>
<evidence type="ECO:0000256" key="3">
    <source>
        <dbReference type="ARBA" id="ARBA00022692"/>
    </source>
</evidence>
<dbReference type="InterPro" id="IPR018488">
    <property type="entry name" value="cNMP-bd_CS"/>
</dbReference>
<dbReference type="Gene3D" id="2.60.120.10">
    <property type="entry name" value="Jelly Rolls"/>
    <property type="match status" value="1"/>
</dbReference>
<keyword evidence="3 6" id="KW-0812">Transmembrane</keyword>
<dbReference type="Pfam" id="PF00027">
    <property type="entry name" value="cNMP_binding"/>
    <property type="match status" value="1"/>
</dbReference>
<evidence type="ECO:0000259" key="8">
    <source>
        <dbReference type="PROSITE" id="PS50885"/>
    </source>
</evidence>
<dbReference type="PANTHER" id="PTHR23011">
    <property type="entry name" value="CYCLIC NUCLEOTIDE-BINDING DOMAIN CONTAINING PROTEIN"/>
    <property type="match status" value="1"/>
</dbReference>
<feature type="transmembrane region" description="Helical" evidence="6">
    <location>
        <begin position="12"/>
        <end position="31"/>
    </location>
</feature>
<dbReference type="Gene3D" id="6.10.340.10">
    <property type="match status" value="1"/>
</dbReference>
<dbReference type="InterPro" id="IPR018490">
    <property type="entry name" value="cNMP-bd_dom_sf"/>
</dbReference>
<keyword evidence="5 6" id="KW-0472">Membrane</keyword>
<dbReference type="SMART" id="SM00100">
    <property type="entry name" value="cNMP"/>
    <property type="match status" value="1"/>
</dbReference>
<evidence type="ECO:0000259" key="7">
    <source>
        <dbReference type="PROSITE" id="PS50042"/>
    </source>
</evidence>
<dbReference type="Pfam" id="PF00672">
    <property type="entry name" value="HAMP"/>
    <property type="match status" value="1"/>
</dbReference>
<dbReference type="PROSITE" id="PS50042">
    <property type="entry name" value="CNMP_BINDING_3"/>
    <property type="match status" value="1"/>
</dbReference>
<accession>A0A1L9QLA9</accession>
<dbReference type="PROSITE" id="PS00889">
    <property type="entry name" value="CNMP_BINDING_2"/>
    <property type="match status" value="1"/>
</dbReference>
<dbReference type="CDD" id="cd12913">
    <property type="entry name" value="PDC1_MCP_like"/>
    <property type="match status" value="1"/>
</dbReference>
<keyword evidence="10" id="KW-1185">Reference proteome</keyword>